<dbReference type="EMBL" id="JAEAOA010001965">
    <property type="protein sequence ID" value="KAK3586507.1"/>
    <property type="molecule type" value="Genomic_DNA"/>
</dbReference>
<keyword evidence="4" id="KW-1185">Reference proteome</keyword>
<feature type="region of interest" description="Disordered" evidence="1">
    <location>
        <begin position="193"/>
        <end position="216"/>
    </location>
</feature>
<reference evidence="3" key="2">
    <citation type="journal article" date="2021" name="Genome Biol. Evol.">
        <title>Developing a high-quality reference genome for a parasitic bivalve with doubly uniparental inheritance (Bivalvia: Unionida).</title>
        <authorList>
            <person name="Smith C.H."/>
        </authorList>
    </citation>
    <scope>NUCLEOTIDE SEQUENCE</scope>
    <source>
        <strain evidence="3">CHS0354</strain>
        <tissue evidence="3">Mantle</tissue>
    </source>
</reference>
<keyword evidence="2" id="KW-0732">Signal</keyword>
<protein>
    <submittedName>
        <fullName evidence="3">Uncharacterized protein</fullName>
    </submittedName>
</protein>
<evidence type="ECO:0000256" key="2">
    <source>
        <dbReference type="SAM" id="SignalP"/>
    </source>
</evidence>
<proteinExistence type="predicted"/>
<feature type="signal peptide" evidence="2">
    <location>
        <begin position="1"/>
        <end position="21"/>
    </location>
</feature>
<evidence type="ECO:0000256" key="1">
    <source>
        <dbReference type="SAM" id="MobiDB-lite"/>
    </source>
</evidence>
<comment type="caution">
    <text evidence="3">The sequence shown here is derived from an EMBL/GenBank/DDBJ whole genome shotgun (WGS) entry which is preliminary data.</text>
</comment>
<feature type="compositionally biased region" description="Basic and acidic residues" evidence="1">
    <location>
        <begin position="198"/>
        <end position="207"/>
    </location>
</feature>
<gene>
    <name evidence="3" type="ORF">CHS0354_033527</name>
</gene>
<accession>A0AAE0S6W5</accession>
<sequence length="230" mass="27024">MNSFTCFSSVFVIASIVSVNCFSAEETNAILREVQKDILNLSADMVNIKRKMIQDRQDRDQLILKLNQTISLYNGIYNKAESIPNYTLDISRIHLDSIRALERGLKVEKKFRYGSMIELRNLYQENHDLKLELKSLTENIKNQSDQFKELQDELKESKTQSRQLKNLQDKLTDLKNSERDFRTTLMQAITHQNQVLKKQQDEQKENRNQSQQLKELHDKLTELKASENDK</sequence>
<reference evidence="3" key="1">
    <citation type="journal article" date="2021" name="Genome Biol. Evol.">
        <title>A High-Quality Reference Genome for a Parasitic Bivalve with Doubly Uniparental Inheritance (Bivalvia: Unionida).</title>
        <authorList>
            <person name="Smith C.H."/>
        </authorList>
    </citation>
    <scope>NUCLEOTIDE SEQUENCE</scope>
    <source>
        <strain evidence="3">CHS0354</strain>
    </source>
</reference>
<dbReference type="AlphaFoldDB" id="A0AAE0S6W5"/>
<feature type="chain" id="PRO_5042126614" evidence="2">
    <location>
        <begin position="22"/>
        <end position="230"/>
    </location>
</feature>
<name>A0AAE0S6W5_9BIVA</name>
<dbReference type="Proteomes" id="UP001195483">
    <property type="component" value="Unassembled WGS sequence"/>
</dbReference>
<evidence type="ECO:0000313" key="3">
    <source>
        <dbReference type="EMBL" id="KAK3586507.1"/>
    </source>
</evidence>
<reference evidence="3" key="3">
    <citation type="submission" date="2023-05" db="EMBL/GenBank/DDBJ databases">
        <authorList>
            <person name="Smith C.H."/>
        </authorList>
    </citation>
    <scope>NUCLEOTIDE SEQUENCE</scope>
    <source>
        <strain evidence="3">CHS0354</strain>
        <tissue evidence="3">Mantle</tissue>
    </source>
</reference>
<evidence type="ECO:0000313" key="4">
    <source>
        <dbReference type="Proteomes" id="UP001195483"/>
    </source>
</evidence>
<organism evidence="3 4">
    <name type="scientific">Potamilus streckersoni</name>
    <dbReference type="NCBI Taxonomy" id="2493646"/>
    <lineage>
        <taxon>Eukaryota</taxon>
        <taxon>Metazoa</taxon>
        <taxon>Spiralia</taxon>
        <taxon>Lophotrochozoa</taxon>
        <taxon>Mollusca</taxon>
        <taxon>Bivalvia</taxon>
        <taxon>Autobranchia</taxon>
        <taxon>Heteroconchia</taxon>
        <taxon>Palaeoheterodonta</taxon>
        <taxon>Unionida</taxon>
        <taxon>Unionoidea</taxon>
        <taxon>Unionidae</taxon>
        <taxon>Ambleminae</taxon>
        <taxon>Lampsilini</taxon>
        <taxon>Potamilus</taxon>
    </lineage>
</organism>